<name>A0A3N0CM50_9ACTN</name>
<evidence type="ECO:0000256" key="3">
    <source>
        <dbReference type="ARBA" id="ARBA00023163"/>
    </source>
</evidence>
<keyword evidence="3" id="KW-0804">Transcription</keyword>
<sequence>MPKEPISDVSRIFGERVRERRTELALSQERLAEGTSLHWSVIGRIERGQSNLTLANIVKLSEALEIDPGKLVAGLRSGD</sequence>
<evidence type="ECO:0000259" key="4">
    <source>
        <dbReference type="PROSITE" id="PS50943"/>
    </source>
</evidence>
<dbReference type="SMART" id="SM00530">
    <property type="entry name" value="HTH_XRE"/>
    <property type="match status" value="1"/>
</dbReference>
<dbReference type="InterPro" id="IPR010982">
    <property type="entry name" value="Lambda_DNA-bd_dom_sf"/>
</dbReference>
<dbReference type="GO" id="GO:0003677">
    <property type="term" value="F:DNA binding"/>
    <property type="evidence" value="ECO:0007669"/>
    <property type="project" value="UniProtKB-KW"/>
</dbReference>
<dbReference type="SUPFAM" id="SSF47413">
    <property type="entry name" value="lambda repressor-like DNA-binding domains"/>
    <property type="match status" value="1"/>
</dbReference>
<evidence type="ECO:0000313" key="6">
    <source>
        <dbReference type="Proteomes" id="UP000267128"/>
    </source>
</evidence>
<accession>A0A3N0CM50</accession>
<evidence type="ECO:0000313" key="5">
    <source>
        <dbReference type="EMBL" id="RNL64381.1"/>
    </source>
</evidence>
<dbReference type="InterPro" id="IPR050807">
    <property type="entry name" value="TransReg_Diox_bact_type"/>
</dbReference>
<reference evidence="5 6" key="1">
    <citation type="submission" date="2018-11" db="EMBL/GenBank/DDBJ databases">
        <authorList>
            <person name="Li F."/>
        </authorList>
    </citation>
    <scope>NUCLEOTIDE SEQUENCE [LARGE SCALE GENOMIC DNA]</scope>
    <source>
        <strain evidence="5 6">Gsoil 097</strain>
    </source>
</reference>
<dbReference type="PANTHER" id="PTHR46797">
    <property type="entry name" value="HTH-TYPE TRANSCRIPTIONAL REGULATOR"/>
    <property type="match status" value="1"/>
</dbReference>
<dbReference type="PROSITE" id="PS50943">
    <property type="entry name" value="HTH_CROC1"/>
    <property type="match status" value="1"/>
</dbReference>
<organism evidence="5 6">
    <name type="scientific">Nocardioides marmoriginsengisoli</name>
    <dbReference type="NCBI Taxonomy" id="661483"/>
    <lineage>
        <taxon>Bacteria</taxon>
        <taxon>Bacillati</taxon>
        <taxon>Actinomycetota</taxon>
        <taxon>Actinomycetes</taxon>
        <taxon>Propionibacteriales</taxon>
        <taxon>Nocardioidaceae</taxon>
        <taxon>Nocardioides</taxon>
    </lineage>
</organism>
<dbReference type="PANTHER" id="PTHR46797:SF23">
    <property type="entry name" value="HTH-TYPE TRANSCRIPTIONAL REGULATOR SUTR"/>
    <property type="match status" value="1"/>
</dbReference>
<gene>
    <name evidence="5" type="ORF">EFK50_07605</name>
</gene>
<dbReference type="CDD" id="cd00093">
    <property type="entry name" value="HTH_XRE"/>
    <property type="match status" value="1"/>
</dbReference>
<comment type="caution">
    <text evidence="5">The sequence shown here is derived from an EMBL/GenBank/DDBJ whole genome shotgun (WGS) entry which is preliminary data.</text>
</comment>
<dbReference type="EMBL" id="RJSE01000005">
    <property type="protein sequence ID" value="RNL64381.1"/>
    <property type="molecule type" value="Genomic_DNA"/>
</dbReference>
<dbReference type="GO" id="GO:0003700">
    <property type="term" value="F:DNA-binding transcription factor activity"/>
    <property type="evidence" value="ECO:0007669"/>
    <property type="project" value="TreeGrafter"/>
</dbReference>
<dbReference type="AlphaFoldDB" id="A0A3N0CM50"/>
<keyword evidence="1" id="KW-0805">Transcription regulation</keyword>
<keyword evidence="6" id="KW-1185">Reference proteome</keyword>
<dbReference type="InterPro" id="IPR001387">
    <property type="entry name" value="Cro/C1-type_HTH"/>
</dbReference>
<evidence type="ECO:0000256" key="1">
    <source>
        <dbReference type="ARBA" id="ARBA00023015"/>
    </source>
</evidence>
<dbReference type="Pfam" id="PF01381">
    <property type="entry name" value="HTH_3"/>
    <property type="match status" value="1"/>
</dbReference>
<feature type="domain" description="HTH cro/C1-type" evidence="4">
    <location>
        <begin position="17"/>
        <end position="71"/>
    </location>
</feature>
<evidence type="ECO:0000256" key="2">
    <source>
        <dbReference type="ARBA" id="ARBA00023125"/>
    </source>
</evidence>
<dbReference type="Gene3D" id="1.10.260.40">
    <property type="entry name" value="lambda repressor-like DNA-binding domains"/>
    <property type="match status" value="1"/>
</dbReference>
<dbReference type="GO" id="GO:0005829">
    <property type="term" value="C:cytosol"/>
    <property type="evidence" value="ECO:0007669"/>
    <property type="project" value="TreeGrafter"/>
</dbReference>
<protein>
    <submittedName>
        <fullName evidence="5">XRE family transcriptional regulator</fullName>
    </submittedName>
</protein>
<proteinExistence type="predicted"/>
<dbReference type="OrthoDB" id="9814553at2"/>
<keyword evidence="2" id="KW-0238">DNA-binding</keyword>
<dbReference type="Proteomes" id="UP000267128">
    <property type="component" value="Unassembled WGS sequence"/>
</dbReference>